<evidence type="ECO:0008006" key="3">
    <source>
        <dbReference type="Google" id="ProtNLM"/>
    </source>
</evidence>
<dbReference type="InterPro" id="IPR052709">
    <property type="entry name" value="Transposase-MT_Hybrid"/>
</dbReference>
<accession>A0AAE0YWS7</accession>
<sequence>MLRYPVQHGGAGTVSSFTFDLTAQTQLARNFLRRFQTEQNDFLGRIITGDETWVYSWDPETKRQSAEWRDFDEPRPEKVRRKQGALKVMHMIFFDMNGVILRWPVPIGITINAQYYKKVLQDKLRPAIRKKRPGLLESVILFHHDNAPVHTARAVTDVLAGYKWELLEHPRYSPDLAPYEELEDIVIVNIVTDEELEHIDIVNIFTEEELAHIDMVDIFTDEELEHIDMVDIFTDEELEHIDIDNISKSVQASFTISETAILTHLVLVVALCSGEHFI</sequence>
<dbReference type="Pfam" id="PF01359">
    <property type="entry name" value="Transposase_1"/>
    <property type="match status" value="1"/>
</dbReference>
<protein>
    <recommendedName>
        <fullName evidence="3">Transposase</fullName>
    </recommendedName>
</protein>
<keyword evidence="2" id="KW-1185">Reference proteome</keyword>
<comment type="caution">
    <text evidence="1">The sequence shown here is derived from an EMBL/GenBank/DDBJ whole genome shotgun (WGS) entry which is preliminary data.</text>
</comment>
<reference evidence="1" key="1">
    <citation type="journal article" date="2023" name="G3 (Bethesda)">
        <title>A reference genome for the long-term kleptoplast-retaining sea slug Elysia crispata morphotype clarki.</title>
        <authorList>
            <person name="Eastman K.E."/>
            <person name="Pendleton A.L."/>
            <person name="Shaikh M.A."/>
            <person name="Suttiyut T."/>
            <person name="Ogas R."/>
            <person name="Tomko P."/>
            <person name="Gavelis G."/>
            <person name="Widhalm J.R."/>
            <person name="Wisecaver J.H."/>
        </authorList>
    </citation>
    <scope>NUCLEOTIDE SEQUENCE</scope>
    <source>
        <strain evidence="1">ECLA1</strain>
    </source>
</reference>
<dbReference type="GO" id="GO:0003676">
    <property type="term" value="F:nucleic acid binding"/>
    <property type="evidence" value="ECO:0007669"/>
    <property type="project" value="InterPro"/>
</dbReference>
<proteinExistence type="predicted"/>
<dbReference type="EMBL" id="JAWDGP010005269">
    <property type="protein sequence ID" value="KAK3758525.1"/>
    <property type="molecule type" value="Genomic_DNA"/>
</dbReference>
<name>A0AAE0YWS7_9GAST</name>
<dbReference type="Proteomes" id="UP001283361">
    <property type="component" value="Unassembled WGS sequence"/>
</dbReference>
<organism evidence="1 2">
    <name type="scientific">Elysia crispata</name>
    <name type="common">lettuce slug</name>
    <dbReference type="NCBI Taxonomy" id="231223"/>
    <lineage>
        <taxon>Eukaryota</taxon>
        <taxon>Metazoa</taxon>
        <taxon>Spiralia</taxon>
        <taxon>Lophotrochozoa</taxon>
        <taxon>Mollusca</taxon>
        <taxon>Gastropoda</taxon>
        <taxon>Heterobranchia</taxon>
        <taxon>Euthyneura</taxon>
        <taxon>Panpulmonata</taxon>
        <taxon>Sacoglossa</taxon>
        <taxon>Placobranchoidea</taxon>
        <taxon>Plakobranchidae</taxon>
        <taxon>Elysia</taxon>
    </lineage>
</organism>
<evidence type="ECO:0000313" key="2">
    <source>
        <dbReference type="Proteomes" id="UP001283361"/>
    </source>
</evidence>
<dbReference type="PANTHER" id="PTHR46060">
    <property type="entry name" value="MARINER MOS1 TRANSPOSASE-LIKE PROTEIN"/>
    <property type="match status" value="1"/>
</dbReference>
<dbReference type="InterPro" id="IPR036397">
    <property type="entry name" value="RNaseH_sf"/>
</dbReference>
<dbReference type="PANTHER" id="PTHR46060:SF1">
    <property type="entry name" value="MARINER MOS1 TRANSPOSASE-LIKE PROTEIN"/>
    <property type="match status" value="1"/>
</dbReference>
<dbReference type="AlphaFoldDB" id="A0AAE0YWS7"/>
<evidence type="ECO:0000313" key="1">
    <source>
        <dbReference type="EMBL" id="KAK3758525.1"/>
    </source>
</evidence>
<gene>
    <name evidence="1" type="ORF">RRG08_058795</name>
</gene>
<dbReference type="Gene3D" id="3.30.420.10">
    <property type="entry name" value="Ribonuclease H-like superfamily/Ribonuclease H"/>
    <property type="match status" value="1"/>
</dbReference>
<dbReference type="InterPro" id="IPR001888">
    <property type="entry name" value="Transposase_1"/>
</dbReference>